<organism evidence="1 2">
    <name type="scientific">Pristionchus mayeri</name>
    <dbReference type="NCBI Taxonomy" id="1317129"/>
    <lineage>
        <taxon>Eukaryota</taxon>
        <taxon>Metazoa</taxon>
        <taxon>Ecdysozoa</taxon>
        <taxon>Nematoda</taxon>
        <taxon>Chromadorea</taxon>
        <taxon>Rhabditida</taxon>
        <taxon>Rhabditina</taxon>
        <taxon>Diplogasteromorpha</taxon>
        <taxon>Diplogasteroidea</taxon>
        <taxon>Neodiplogasteridae</taxon>
        <taxon>Pristionchus</taxon>
    </lineage>
</organism>
<keyword evidence="2" id="KW-1185">Reference proteome</keyword>
<dbReference type="EMBL" id="BTRK01000005">
    <property type="protein sequence ID" value="GMR54116.1"/>
    <property type="molecule type" value="Genomic_DNA"/>
</dbReference>
<sequence length="158" mass="18170">LVIQMEVYSKARQGVMRTTVDQISICTRLLCSAKVEHCSMSSMRLRSLNDRIRLSNFLYSSSSMRISGLLISSIRLGVLSSERVIDFITFRLKTIEIKRRSSNREVNKSFFLLSSPHKYRSQALLRTGRSFSSASISRSMKSSTYSIWGRQTFSKYML</sequence>
<evidence type="ECO:0000313" key="1">
    <source>
        <dbReference type="EMBL" id="GMR54116.1"/>
    </source>
</evidence>
<proteinExistence type="predicted"/>
<dbReference type="AlphaFoldDB" id="A0AAN5D0I1"/>
<accession>A0AAN5D0I1</accession>
<reference evidence="2" key="1">
    <citation type="submission" date="2022-10" db="EMBL/GenBank/DDBJ databases">
        <title>Genome assembly of Pristionchus species.</title>
        <authorList>
            <person name="Yoshida K."/>
            <person name="Sommer R.J."/>
        </authorList>
    </citation>
    <scope>NUCLEOTIDE SEQUENCE [LARGE SCALE GENOMIC DNA]</scope>
    <source>
        <strain evidence="2">RS5460</strain>
    </source>
</reference>
<protein>
    <submittedName>
        <fullName evidence="1">Uncharacterized protein</fullName>
    </submittedName>
</protein>
<name>A0AAN5D0I1_9BILA</name>
<gene>
    <name evidence="1" type="ORF">PMAYCL1PPCAC_24311</name>
</gene>
<evidence type="ECO:0000313" key="2">
    <source>
        <dbReference type="Proteomes" id="UP001328107"/>
    </source>
</evidence>
<feature type="non-terminal residue" evidence="1">
    <location>
        <position position="1"/>
    </location>
</feature>
<feature type="non-terminal residue" evidence="1">
    <location>
        <position position="158"/>
    </location>
</feature>
<dbReference type="Proteomes" id="UP001328107">
    <property type="component" value="Unassembled WGS sequence"/>
</dbReference>
<comment type="caution">
    <text evidence="1">The sequence shown here is derived from an EMBL/GenBank/DDBJ whole genome shotgun (WGS) entry which is preliminary data.</text>
</comment>